<dbReference type="KEGG" id="hfv:R50_1434"/>
<dbReference type="AlphaFoldDB" id="A0A6F8ZGQ7"/>
<evidence type="ECO:0000313" key="3">
    <source>
        <dbReference type="Proteomes" id="UP000503399"/>
    </source>
</evidence>
<gene>
    <name evidence="2" type="ORF">R50_1434</name>
</gene>
<evidence type="ECO:0000313" key="2">
    <source>
        <dbReference type="EMBL" id="CAB1128940.1"/>
    </source>
</evidence>
<evidence type="ECO:0000256" key="1">
    <source>
        <dbReference type="SAM" id="Phobius"/>
    </source>
</evidence>
<protein>
    <submittedName>
        <fullName evidence="2">Uncharacterized protein</fullName>
    </submittedName>
</protein>
<name>A0A6F8ZGQ7_9FIRM</name>
<organism evidence="2 3">
    <name type="scientific">Candidatus Hydrogenisulfobacillus filiaventi</name>
    <dbReference type="NCBI Taxonomy" id="2707344"/>
    <lineage>
        <taxon>Bacteria</taxon>
        <taxon>Bacillati</taxon>
        <taxon>Bacillota</taxon>
        <taxon>Clostridia</taxon>
        <taxon>Eubacteriales</taxon>
        <taxon>Clostridiales Family XVII. Incertae Sedis</taxon>
        <taxon>Candidatus Hydrogenisulfobacillus</taxon>
    </lineage>
</organism>
<dbReference type="EMBL" id="LR778114">
    <property type="protein sequence ID" value="CAB1128940.1"/>
    <property type="molecule type" value="Genomic_DNA"/>
</dbReference>
<keyword evidence="3" id="KW-1185">Reference proteome</keyword>
<feature type="transmembrane region" description="Helical" evidence="1">
    <location>
        <begin position="359"/>
        <end position="381"/>
    </location>
</feature>
<keyword evidence="1" id="KW-1133">Transmembrane helix</keyword>
<keyword evidence="1" id="KW-0472">Membrane</keyword>
<keyword evidence="1" id="KW-0812">Transmembrane</keyword>
<proteinExistence type="predicted"/>
<reference evidence="2 3" key="1">
    <citation type="submission" date="2020-02" db="EMBL/GenBank/DDBJ databases">
        <authorList>
            <person name="Hogendoorn C."/>
        </authorList>
    </citation>
    <scope>NUCLEOTIDE SEQUENCE [LARGE SCALE GENOMIC DNA]</scope>
    <source>
        <strain evidence="2">R501</strain>
    </source>
</reference>
<dbReference type="Proteomes" id="UP000503399">
    <property type="component" value="Chromosome"/>
</dbReference>
<accession>A0A6F8ZGQ7</accession>
<sequence>MERREEQPRIVTPAGGRPVAVTYFYVVLPRGALPPSGGRRSPARPVLPDPHQFSDEVLAFFRRAVSVGEQPLPVERLPSSPLPVQWGPLEVWRFRLARGWEWDAVVVRAAFEGPEPGLEGLLRFNAEFRQALWAVLAEDLTVRPPGIAYCKVLSFAAVDARQGEGWTRRLGPYTVADWFDAGRRFKRHPATADMRENGAGSFLNPPPTDRVFHQWASTRYGFTPAGEFILALSHNGGVEVPQVTRPGNTLTWVGARYLPMVLLAEVQRQVLLQISELTGRNRRSRHFWHGFWRWLQGTSEFAHLFRQFRRGMWFYSLSRDIQDERLWLEAKASRRLDELFDRIQQQVLEDDRDSLNQRLYVLAAVVLLATLLGLPGVRAFLAARLGG</sequence>